<reference evidence="12" key="2">
    <citation type="journal article" date="2021" name="PeerJ">
        <title>Extensive microbial diversity within the chicken gut microbiome revealed by metagenomics and culture.</title>
        <authorList>
            <person name="Gilroy R."/>
            <person name="Ravi A."/>
            <person name="Getino M."/>
            <person name="Pursley I."/>
            <person name="Horton D.L."/>
            <person name="Alikhan N.F."/>
            <person name="Baker D."/>
            <person name="Gharbi K."/>
            <person name="Hall N."/>
            <person name="Watson M."/>
            <person name="Adriaenssens E.M."/>
            <person name="Foster-Nyarko E."/>
            <person name="Jarju S."/>
            <person name="Secka A."/>
            <person name="Antonio M."/>
            <person name="Oren A."/>
            <person name="Chaudhuri R.R."/>
            <person name="La Ragione R."/>
            <person name="Hildebrand F."/>
            <person name="Pallen M.J."/>
        </authorList>
    </citation>
    <scope>NUCLEOTIDE SEQUENCE</scope>
    <source>
        <strain evidence="12">ChiGjej3B3-7149</strain>
    </source>
</reference>
<keyword evidence="6" id="KW-0731">Sigma factor</keyword>
<evidence type="ECO:0000259" key="10">
    <source>
        <dbReference type="Pfam" id="PF04552"/>
    </source>
</evidence>
<dbReference type="GO" id="GO:0006352">
    <property type="term" value="P:DNA-templated transcription initiation"/>
    <property type="evidence" value="ECO:0007669"/>
    <property type="project" value="InterPro"/>
</dbReference>
<dbReference type="NCBIfam" id="TIGR02395">
    <property type="entry name" value="rpoN_sigma"/>
    <property type="match status" value="1"/>
</dbReference>
<comment type="caution">
    <text evidence="12">The sequence shown here is derived from an EMBL/GenBank/DDBJ whole genome shotgun (WGS) entry which is preliminary data.</text>
</comment>
<evidence type="ECO:0000256" key="4">
    <source>
        <dbReference type="ARBA" id="ARBA00022695"/>
    </source>
</evidence>
<dbReference type="InterPro" id="IPR038709">
    <property type="entry name" value="RpoN_core-bd_sf"/>
</dbReference>
<name>A0A9D1DJR0_9FIRM</name>
<reference evidence="12" key="1">
    <citation type="submission" date="2020-10" db="EMBL/GenBank/DDBJ databases">
        <authorList>
            <person name="Gilroy R."/>
        </authorList>
    </citation>
    <scope>NUCLEOTIDE SEQUENCE</scope>
    <source>
        <strain evidence="12">ChiGjej3B3-7149</strain>
    </source>
</reference>
<dbReference type="Gene3D" id="1.10.10.60">
    <property type="entry name" value="Homeodomain-like"/>
    <property type="match status" value="1"/>
</dbReference>
<dbReference type="Pfam" id="PF00309">
    <property type="entry name" value="Sigma54_AID"/>
    <property type="match status" value="1"/>
</dbReference>
<dbReference type="PRINTS" id="PR00045">
    <property type="entry name" value="SIGMA54FCT"/>
</dbReference>
<evidence type="ECO:0000256" key="3">
    <source>
        <dbReference type="ARBA" id="ARBA00022679"/>
    </source>
</evidence>
<dbReference type="PROSITE" id="PS50044">
    <property type="entry name" value="SIGMA54_3"/>
    <property type="match status" value="1"/>
</dbReference>
<evidence type="ECO:0000256" key="5">
    <source>
        <dbReference type="ARBA" id="ARBA00023015"/>
    </source>
</evidence>
<keyword evidence="3" id="KW-0808">Transferase</keyword>
<keyword evidence="8" id="KW-0804">Transcription</keyword>
<dbReference type="PANTHER" id="PTHR32248">
    <property type="entry name" value="RNA POLYMERASE SIGMA-54 FACTOR"/>
    <property type="match status" value="1"/>
</dbReference>
<dbReference type="EMBL" id="DVHH01000013">
    <property type="protein sequence ID" value="HIR54091.1"/>
    <property type="molecule type" value="Genomic_DNA"/>
</dbReference>
<feature type="domain" description="RNA polymerase sigma factor 54 core-binding" evidence="11">
    <location>
        <begin position="82"/>
        <end position="263"/>
    </location>
</feature>
<gene>
    <name evidence="12" type="primary">rpoN</name>
    <name evidence="12" type="ORF">IAD36_00585</name>
</gene>
<keyword evidence="5" id="KW-0805">Transcription regulation</keyword>
<dbReference type="GO" id="GO:0003677">
    <property type="term" value="F:DNA binding"/>
    <property type="evidence" value="ECO:0007669"/>
    <property type="project" value="UniProtKB-KW"/>
</dbReference>
<evidence type="ECO:0000313" key="12">
    <source>
        <dbReference type="EMBL" id="HIR54091.1"/>
    </source>
</evidence>
<dbReference type="PIRSF" id="PIRSF000774">
    <property type="entry name" value="RpoN"/>
    <property type="match status" value="1"/>
</dbReference>
<dbReference type="InterPro" id="IPR007634">
    <property type="entry name" value="RNA_pol_sigma_54_DNA-bd"/>
</dbReference>
<keyword evidence="2" id="KW-0240">DNA-directed RNA polymerase</keyword>
<dbReference type="Pfam" id="PF04963">
    <property type="entry name" value="Sigma54_CBD"/>
    <property type="match status" value="1"/>
</dbReference>
<evidence type="ECO:0000259" key="11">
    <source>
        <dbReference type="Pfam" id="PF04963"/>
    </source>
</evidence>
<feature type="region of interest" description="Disordered" evidence="9">
    <location>
        <begin position="62"/>
        <end position="81"/>
    </location>
</feature>
<accession>A0A9D1DJR0</accession>
<dbReference type="Pfam" id="PF04552">
    <property type="entry name" value="Sigma54_DBD"/>
    <property type="match status" value="1"/>
</dbReference>
<dbReference type="InterPro" id="IPR007046">
    <property type="entry name" value="RNA_pol_sigma_54_core-bd"/>
</dbReference>
<keyword evidence="4" id="KW-0548">Nucleotidyltransferase</keyword>
<evidence type="ECO:0000256" key="2">
    <source>
        <dbReference type="ARBA" id="ARBA00022478"/>
    </source>
</evidence>
<evidence type="ECO:0000256" key="8">
    <source>
        <dbReference type="ARBA" id="ARBA00023163"/>
    </source>
</evidence>
<comment type="similarity">
    <text evidence="1">Belongs to the sigma-54 factor family.</text>
</comment>
<dbReference type="PROSITE" id="PS00718">
    <property type="entry name" value="SIGMA54_2"/>
    <property type="match status" value="1"/>
</dbReference>
<dbReference type="Proteomes" id="UP000824238">
    <property type="component" value="Unassembled WGS sequence"/>
</dbReference>
<proteinExistence type="inferred from homology"/>
<dbReference type="GO" id="GO:0000428">
    <property type="term" value="C:DNA-directed RNA polymerase complex"/>
    <property type="evidence" value="ECO:0007669"/>
    <property type="project" value="UniProtKB-KW"/>
</dbReference>
<dbReference type="InterPro" id="IPR000394">
    <property type="entry name" value="RNA_pol_sigma_54"/>
</dbReference>
<protein>
    <submittedName>
        <fullName evidence="12">RNA polymerase factor sigma-54</fullName>
    </submittedName>
</protein>
<evidence type="ECO:0000256" key="6">
    <source>
        <dbReference type="ARBA" id="ARBA00023082"/>
    </source>
</evidence>
<keyword evidence="7" id="KW-0238">DNA-binding</keyword>
<evidence type="ECO:0000313" key="13">
    <source>
        <dbReference type="Proteomes" id="UP000824238"/>
    </source>
</evidence>
<dbReference type="PANTHER" id="PTHR32248:SF4">
    <property type="entry name" value="RNA POLYMERASE SIGMA-54 FACTOR"/>
    <property type="match status" value="1"/>
</dbReference>
<sequence>MELSLKRETKLVVGQRMYQSMSFLQMGIEELDTCLRELSMENPMLEAGPPAQDFGRGLMRPCSGRARTKNGESSELPIPERSKRTLRTALEEQLLSMHLTRELERAVRFLIINLDERGYLSADVEEAARSAGHSTLFSEALAVLQSMEPGGVGARDLSECLRIQLAQLGQSGRLADEICRRMLEHLAKNHIHHIAKALNVSEQEVIEAKRLISSLEPTPSNGYDSGECTLWVIPDIEVSFEDGKPQLLYTDGYMPSYGLSAYYSAMLDRPELSEEERDYLREKLSQAQWALGCVKRRRDTLLSCASVIVEEQREFFEKGSGALRPCSMAEVASRVGVHPSTVSRAVKDKYISCRWGVFPMSYFFAKEVCGETQGDILQEIVSIISAEDPKRPLSDSAICQELASRGYDIARRTVAKYRDLANIPPATGRKQRCSTKA</sequence>
<evidence type="ECO:0000256" key="9">
    <source>
        <dbReference type="SAM" id="MobiDB-lite"/>
    </source>
</evidence>
<dbReference type="GO" id="GO:0001216">
    <property type="term" value="F:DNA-binding transcription activator activity"/>
    <property type="evidence" value="ECO:0007669"/>
    <property type="project" value="InterPro"/>
</dbReference>
<dbReference type="Gene3D" id="1.10.10.1330">
    <property type="entry name" value="RNA polymerase sigma-54 factor, core-binding domain"/>
    <property type="match status" value="1"/>
</dbReference>
<evidence type="ECO:0000256" key="7">
    <source>
        <dbReference type="ARBA" id="ARBA00023125"/>
    </source>
</evidence>
<organism evidence="12 13">
    <name type="scientific">Candidatus Scatomorpha intestinigallinarum</name>
    <dbReference type="NCBI Taxonomy" id="2840923"/>
    <lineage>
        <taxon>Bacteria</taxon>
        <taxon>Bacillati</taxon>
        <taxon>Bacillota</taxon>
        <taxon>Clostridia</taxon>
        <taxon>Eubacteriales</taxon>
        <taxon>Candidatus Scatomorpha</taxon>
    </lineage>
</organism>
<dbReference type="GO" id="GO:0016987">
    <property type="term" value="F:sigma factor activity"/>
    <property type="evidence" value="ECO:0007669"/>
    <property type="project" value="UniProtKB-KW"/>
</dbReference>
<dbReference type="GO" id="GO:0016779">
    <property type="term" value="F:nucleotidyltransferase activity"/>
    <property type="evidence" value="ECO:0007669"/>
    <property type="project" value="UniProtKB-KW"/>
</dbReference>
<dbReference type="AlphaFoldDB" id="A0A9D1DJR0"/>
<feature type="domain" description="RNA polymerase sigma factor 54 DNA-binding" evidence="10">
    <location>
        <begin position="278"/>
        <end position="431"/>
    </location>
</feature>
<evidence type="ECO:0000256" key="1">
    <source>
        <dbReference type="ARBA" id="ARBA00008798"/>
    </source>
</evidence>